<dbReference type="PANTHER" id="PTHR44216">
    <property type="entry name" value="PROTEIN O-MANNOSYL-TRANSFERASE TMTC2"/>
    <property type="match status" value="1"/>
</dbReference>
<comment type="caution">
    <text evidence="2">The sequence shown here is derived from an EMBL/GenBank/DDBJ whole genome shotgun (WGS) entry which is preliminary data.</text>
</comment>
<dbReference type="Proteomes" id="UP000721236">
    <property type="component" value="Unassembled WGS sequence"/>
</dbReference>
<evidence type="ECO:0000256" key="1">
    <source>
        <dbReference type="PROSITE-ProRule" id="PRU00339"/>
    </source>
</evidence>
<proteinExistence type="predicted"/>
<dbReference type="InterPro" id="IPR052384">
    <property type="entry name" value="TMTC_O-mannosyltransferase"/>
</dbReference>
<dbReference type="EMBL" id="CAJZAH010000006">
    <property type="protein sequence ID" value="CAG9181561.1"/>
    <property type="molecule type" value="Genomic_DNA"/>
</dbReference>
<dbReference type="Pfam" id="PF13432">
    <property type="entry name" value="TPR_16"/>
    <property type="match status" value="1"/>
</dbReference>
<accession>A0ABN7ZB55</accession>
<dbReference type="InterPro" id="IPR011990">
    <property type="entry name" value="TPR-like_helical_dom_sf"/>
</dbReference>
<dbReference type="PROSITE" id="PS50005">
    <property type="entry name" value="TPR"/>
    <property type="match status" value="1"/>
</dbReference>
<dbReference type="SUPFAM" id="SSF48452">
    <property type="entry name" value="TPR-like"/>
    <property type="match status" value="1"/>
</dbReference>
<protein>
    <recommendedName>
        <fullName evidence="4">Tetratricopeptide repeat protein</fullName>
    </recommendedName>
</protein>
<dbReference type="Gene3D" id="1.25.40.10">
    <property type="entry name" value="Tetratricopeptide repeat domain"/>
    <property type="match status" value="1"/>
</dbReference>
<sequence>MGTYTLRDIQGMFGISRAVVSSLVAAGLVSPTRGPRGEYRFSFQDVVMLRTAHSLHASRVQRQRIIQSLKGLREAQSADQPLTGLRICAVGKDVAVKGRDGRWQAVTGQLLIDFDAQADARSGTGTVHALRPARGAQGGSAHDWFALGCQSEGGDDHDGEAEAAYRRALALDPDYLDPYLNLGCLLCDAGRYEEAVALYREALRHFADEALIHFNLAVALEDLGQSEAALASYDACIALSPDFADAHFNVARLHQVLGDKRRAIRHFNHYRKLQTRS</sequence>
<evidence type="ECO:0000313" key="3">
    <source>
        <dbReference type="Proteomes" id="UP000721236"/>
    </source>
</evidence>
<keyword evidence="1" id="KW-0802">TPR repeat</keyword>
<dbReference type="InterPro" id="IPR019734">
    <property type="entry name" value="TPR_rpt"/>
</dbReference>
<dbReference type="PANTHER" id="PTHR44216:SF3">
    <property type="entry name" value="PROTEIN O-MANNOSYL-TRANSFERASE TMTC2"/>
    <property type="match status" value="1"/>
</dbReference>
<evidence type="ECO:0000313" key="2">
    <source>
        <dbReference type="EMBL" id="CAG9181561.1"/>
    </source>
</evidence>
<dbReference type="Gene3D" id="1.10.1660.10">
    <property type="match status" value="1"/>
</dbReference>
<dbReference type="SMART" id="SM00028">
    <property type="entry name" value="TPR"/>
    <property type="match status" value="4"/>
</dbReference>
<feature type="repeat" description="TPR" evidence="1">
    <location>
        <begin position="176"/>
        <end position="209"/>
    </location>
</feature>
<dbReference type="RefSeq" id="WP_224043934.1">
    <property type="nucleotide sequence ID" value="NZ_CAJZAH010000006.1"/>
</dbReference>
<reference evidence="2 3" key="1">
    <citation type="submission" date="2021-08" db="EMBL/GenBank/DDBJ databases">
        <authorList>
            <person name="Peeters C."/>
        </authorList>
    </citation>
    <scope>NUCLEOTIDE SEQUENCE [LARGE SCALE GENOMIC DNA]</scope>
    <source>
        <strain evidence="2 3">LMG 21510</strain>
    </source>
</reference>
<organism evidence="2 3">
    <name type="scientific">Cupriavidus respiraculi</name>
    <dbReference type="NCBI Taxonomy" id="195930"/>
    <lineage>
        <taxon>Bacteria</taxon>
        <taxon>Pseudomonadati</taxon>
        <taxon>Pseudomonadota</taxon>
        <taxon>Betaproteobacteria</taxon>
        <taxon>Burkholderiales</taxon>
        <taxon>Burkholderiaceae</taxon>
        <taxon>Cupriavidus</taxon>
    </lineage>
</organism>
<evidence type="ECO:0008006" key="4">
    <source>
        <dbReference type="Google" id="ProtNLM"/>
    </source>
</evidence>
<keyword evidence="3" id="KW-1185">Reference proteome</keyword>
<name>A0ABN7ZB55_9BURK</name>
<gene>
    <name evidence="2" type="ORF">LMG21510_04339</name>
</gene>